<dbReference type="InterPro" id="IPR041657">
    <property type="entry name" value="HTH_17"/>
</dbReference>
<dbReference type="Proteomes" id="UP000176186">
    <property type="component" value="Unassembled WGS sequence"/>
</dbReference>
<reference evidence="2 3" key="1">
    <citation type="journal article" date="2016" name="Nat. Commun.">
        <title>Thousands of microbial genomes shed light on interconnected biogeochemical processes in an aquifer system.</title>
        <authorList>
            <person name="Anantharaman K."/>
            <person name="Brown C.T."/>
            <person name="Hug L.A."/>
            <person name="Sharon I."/>
            <person name="Castelle C.J."/>
            <person name="Probst A.J."/>
            <person name="Thomas B.C."/>
            <person name="Singh A."/>
            <person name="Wilkins M.J."/>
            <person name="Karaoz U."/>
            <person name="Brodie E.L."/>
            <person name="Williams K.H."/>
            <person name="Hubbard S.S."/>
            <person name="Banfield J.F."/>
        </authorList>
    </citation>
    <scope>NUCLEOTIDE SEQUENCE [LARGE SCALE GENOMIC DNA]</scope>
</reference>
<dbReference type="EMBL" id="MFKE01000016">
    <property type="protein sequence ID" value="OGG35301.1"/>
    <property type="molecule type" value="Genomic_DNA"/>
</dbReference>
<accession>A0A1F6BED1</accession>
<name>A0A1F6BED1_9BACT</name>
<evidence type="ECO:0000259" key="1">
    <source>
        <dbReference type="Pfam" id="PF12728"/>
    </source>
</evidence>
<dbReference type="AlphaFoldDB" id="A0A1F6BED1"/>
<gene>
    <name evidence="2" type="ORF">A2363_02715</name>
</gene>
<dbReference type="Pfam" id="PF12728">
    <property type="entry name" value="HTH_17"/>
    <property type="match status" value="1"/>
</dbReference>
<sequence>MNEILTVAEAASFLKKHPGTIRRWITNKQLKARKISAGGTGVFVILKNDLLEFSIAEMVKKEHSVKRSVPRPSSKQEILPI</sequence>
<protein>
    <recommendedName>
        <fullName evidence="1">Helix-turn-helix domain-containing protein</fullName>
    </recommendedName>
</protein>
<dbReference type="STRING" id="1798401.A2363_02715"/>
<feature type="domain" description="Helix-turn-helix" evidence="1">
    <location>
        <begin position="5"/>
        <end position="53"/>
    </location>
</feature>
<comment type="caution">
    <text evidence="2">The sequence shown here is derived from an EMBL/GenBank/DDBJ whole genome shotgun (WGS) entry which is preliminary data.</text>
</comment>
<organism evidence="2 3">
    <name type="scientific">Candidatus Gottesmanbacteria bacterium RIFOXYB1_FULL_47_11</name>
    <dbReference type="NCBI Taxonomy" id="1798401"/>
    <lineage>
        <taxon>Bacteria</taxon>
        <taxon>Candidatus Gottesmaniibacteriota</taxon>
    </lineage>
</organism>
<evidence type="ECO:0000313" key="3">
    <source>
        <dbReference type="Proteomes" id="UP000176186"/>
    </source>
</evidence>
<evidence type="ECO:0000313" key="2">
    <source>
        <dbReference type="EMBL" id="OGG35301.1"/>
    </source>
</evidence>
<proteinExistence type="predicted"/>